<dbReference type="RefSeq" id="WP_109271183.1">
    <property type="nucleotide sequence ID" value="NZ_QFFF01000001.1"/>
</dbReference>
<feature type="transmembrane region" description="Helical" evidence="1">
    <location>
        <begin position="59"/>
        <end position="81"/>
    </location>
</feature>
<dbReference type="EMBL" id="QFFF01000001">
    <property type="protein sequence ID" value="PWG03045.1"/>
    <property type="molecule type" value="Genomic_DNA"/>
</dbReference>
<evidence type="ECO:0000313" key="2">
    <source>
        <dbReference type="EMBL" id="PWG03045.1"/>
    </source>
</evidence>
<proteinExistence type="predicted"/>
<sequence length="82" mass="9359">MGTLLSRYPDLREQELAELIELFPFLPMLDLSLMTADDQLSEKLVAFQRDHDKQLKAPVSSLILFLAFPALVVIGSLWWVLT</sequence>
<comment type="caution">
    <text evidence="2">The sequence shown here is derived from an EMBL/GenBank/DDBJ whole genome shotgun (WGS) entry which is preliminary data.</text>
</comment>
<reference evidence="2 3" key="1">
    <citation type="submission" date="2018-05" db="EMBL/GenBank/DDBJ databases">
        <title>Genome of Sphingosinicella humi QZX222.</title>
        <authorList>
            <person name="Qiao Z."/>
            <person name="Wang G."/>
        </authorList>
    </citation>
    <scope>NUCLEOTIDE SEQUENCE [LARGE SCALE GENOMIC DNA]</scope>
    <source>
        <strain evidence="2 3">QZX222</strain>
    </source>
</reference>
<keyword evidence="3" id="KW-1185">Reference proteome</keyword>
<keyword evidence="1" id="KW-0812">Transmembrane</keyword>
<organism evidence="2 3">
    <name type="scientific">Allosphingosinicella humi</name>
    <dbReference type="NCBI Taxonomy" id="2068657"/>
    <lineage>
        <taxon>Bacteria</taxon>
        <taxon>Pseudomonadati</taxon>
        <taxon>Pseudomonadota</taxon>
        <taxon>Alphaproteobacteria</taxon>
        <taxon>Sphingomonadales</taxon>
        <taxon>Sphingomonadaceae</taxon>
        <taxon>Allosphingosinicella</taxon>
    </lineage>
</organism>
<keyword evidence="1" id="KW-0472">Membrane</keyword>
<evidence type="ECO:0000313" key="3">
    <source>
        <dbReference type="Proteomes" id="UP000245916"/>
    </source>
</evidence>
<evidence type="ECO:0000256" key="1">
    <source>
        <dbReference type="SAM" id="Phobius"/>
    </source>
</evidence>
<accession>A0A2U2J3Y4</accession>
<keyword evidence="1" id="KW-1133">Transmembrane helix</keyword>
<dbReference type="Proteomes" id="UP000245916">
    <property type="component" value="Unassembled WGS sequence"/>
</dbReference>
<dbReference type="OrthoDB" id="7452102at2"/>
<dbReference type="AlphaFoldDB" id="A0A2U2J3Y4"/>
<name>A0A2U2J3Y4_9SPHN</name>
<gene>
    <name evidence="2" type="ORF">DF286_09320</name>
</gene>
<protein>
    <submittedName>
        <fullName evidence="2">Uncharacterized protein</fullName>
    </submittedName>
</protein>